<name>K1Q0P8_MAGGI</name>
<reference evidence="1" key="1">
    <citation type="journal article" date="2012" name="Nature">
        <title>The oyster genome reveals stress adaptation and complexity of shell formation.</title>
        <authorList>
            <person name="Zhang G."/>
            <person name="Fang X."/>
            <person name="Guo X."/>
            <person name="Li L."/>
            <person name="Luo R."/>
            <person name="Xu F."/>
            <person name="Yang P."/>
            <person name="Zhang L."/>
            <person name="Wang X."/>
            <person name="Qi H."/>
            <person name="Xiong Z."/>
            <person name="Que H."/>
            <person name="Xie Y."/>
            <person name="Holland P.W."/>
            <person name="Paps J."/>
            <person name="Zhu Y."/>
            <person name="Wu F."/>
            <person name="Chen Y."/>
            <person name="Wang J."/>
            <person name="Peng C."/>
            <person name="Meng J."/>
            <person name="Yang L."/>
            <person name="Liu J."/>
            <person name="Wen B."/>
            <person name="Zhang N."/>
            <person name="Huang Z."/>
            <person name="Zhu Q."/>
            <person name="Feng Y."/>
            <person name="Mount A."/>
            <person name="Hedgecock D."/>
            <person name="Xu Z."/>
            <person name="Liu Y."/>
            <person name="Domazet-Loso T."/>
            <person name="Du Y."/>
            <person name="Sun X."/>
            <person name="Zhang S."/>
            <person name="Liu B."/>
            <person name="Cheng P."/>
            <person name="Jiang X."/>
            <person name="Li J."/>
            <person name="Fan D."/>
            <person name="Wang W."/>
            <person name="Fu W."/>
            <person name="Wang T."/>
            <person name="Wang B."/>
            <person name="Zhang J."/>
            <person name="Peng Z."/>
            <person name="Li Y."/>
            <person name="Li N."/>
            <person name="Wang J."/>
            <person name="Chen M."/>
            <person name="He Y."/>
            <person name="Tan F."/>
            <person name="Song X."/>
            <person name="Zheng Q."/>
            <person name="Huang R."/>
            <person name="Yang H."/>
            <person name="Du X."/>
            <person name="Chen L."/>
            <person name="Yang M."/>
            <person name="Gaffney P.M."/>
            <person name="Wang S."/>
            <person name="Luo L."/>
            <person name="She Z."/>
            <person name="Ming Y."/>
            <person name="Huang W."/>
            <person name="Zhang S."/>
            <person name="Huang B."/>
            <person name="Zhang Y."/>
            <person name="Qu T."/>
            <person name="Ni P."/>
            <person name="Miao G."/>
            <person name="Wang J."/>
            <person name="Wang Q."/>
            <person name="Steinberg C.E."/>
            <person name="Wang H."/>
            <person name="Li N."/>
            <person name="Qian L."/>
            <person name="Zhang G."/>
            <person name="Li Y."/>
            <person name="Yang H."/>
            <person name="Liu X."/>
            <person name="Wang J."/>
            <person name="Yin Y."/>
            <person name="Wang J."/>
        </authorList>
    </citation>
    <scope>NUCLEOTIDE SEQUENCE [LARGE SCALE GENOMIC DNA]</scope>
    <source>
        <strain evidence="1">05x7-T-G4-1.051#20</strain>
    </source>
</reference>
<accession>K1Q0P8</accession>
<sequence length="81" mass="9636">MSTLGSHLEWLYNPNERQRRKLPGGAGCHGKANRRKWNFDLDLIRADDLMDVSGTKYNVFRCIKWKQLTPNSYRYYIREGE</sequence>
<organism evidence="1">
    <name type="scientific">Magallana gigas</name>
    <name type="common">Pacific oyster</name>
    <name type="synonym">Crassostrea gigas</name>
    <dbReference type="NCBI Taxonomy" id="29159"/>
    <lineage>
        <taxon>Eukaryota</taxon>
        <taxon>Metazoa</taxon>
        <taxon>Spiralia</taxon>
        <taxon>Lophotrochozoa</taxon>
        <taxon>Mollusca</taxon>
        <taxon>Bivalvia</taxon>
        <taxon>Autobranchia</taxon>
        <taxon>Pteriomorphia</taxon>
        <taxon>Ostreida</taxon>
        <taxon>Ostreoidea</taxon>
        <taxon>Ostreidae</taxon>
        <taxon>Magallana</taxon>
    </lineage>
</organism>
<dbReference type="InParanoid" id="K1Q0P8"/>
<dbReference type="AlphaFoldDB" id="K1Q0P8"/>
<proteinExistence type="predicted"/>
<protein>
    <submittedName>
        <fullName evidence="1">Uncharacterized protein</fullName>
    </submittedName>
</protein>
<dbReference type="EMBL" id="JH816046">
    <property type="protein sequence ID" value="EKC27483.1"/>
    <property type="molecule type" value="Genomic_DNA"/>
</dbReference>
<gene>
    <name evidence="1" type="ORF">CGI_10009184</name>
</gene>
<evidence type="ECO:0000313" key="1">
    <source>
        <dbReference type="EMBL" id="EKC27483.1"/>
    </source>
</evidence>
<dbReference type="HOGENOM" id="CLU_2576147_0_0_1"/>